<dbReference type="AlphaFoldDB" id="A0A0E9XX00"/>
<sequence length="16" mass="1847">MTLTVTLTEITYNAIY</sequence>
<reference evidence="1" key="1">
    <citation type="submission" date="2014-11" db="EMBL/GenBank/DDBJ databases">
        <authorList>
            <person name="Amaro Gonzalez C."/>
        </authorList>
    </citation>
    <scope>NUCLEOTIDE SEQUENCE</scope>
</reference>
<reference evidence="1" key="2">
    <citation type="journal article" date="2015" name="Fish Shellfish Immunol.">
        <title>Early steps in the European eel (Anguilla anguilla)-Vibrio vulnificus interaction in the gills: Role of the RtxA13 toxin.</title>
        <authorList>
            <person name="Callol A."/>
            <person name="Pajuelo D."/>
            <person name="Ebbesson L."/>
            <person name="Teles M."/>
            <person name="MacKenzie S."/>
            <person name="Amaro C."/>
        </authorList>
    </citation>
    <scope>NUCLEOTIDE SEQUENCE</scope>
</reference>
<organism evidence="1">
    <name type="scientific">Anguilla anguilla</name>
    <name type="common">European freshwater eel</name>
    <name type="synonym">Muraena anguilla</name>
    <dbReference type="NCBI Taxonomy" id="7936"/>
    <lineage>
        <taxon>Eukaryota</taxon>
        <taxon>Metazoa</taxon>
        <taxon>Chordata</taxon>
        <taxon>Craniata</taxon>
        <taxon>Vertebrata</taxon>
        <taxon>Euteleostomi</taxon>
        <taxon>Actinopterygii</taxon>
        <taxon>Neopterygii</taxon>
        <taxon>Teleostei</taxon>
        <taxon>Anguilliformes</taxon>
        <taxon>Anguillidae</taxon>
        <taxon>Anguilla</taxon>
    </lineage>
</organism>
<evidence type="ECO:0000313" key="1">
    <source>
        <dbReference type="EMBL" id="JAI07228.1"/>
    </source>
</evidence>
<proteinExistence type="predicted"/>
<name>A0A0E9XX00_ANGAN</name>
<accession>A0A0E9XX00</accession>
<protein>
    <submittedName>
        <fullName evidence="1">Uncharacterized protein</fullName>
    </submittedName>
</protein>
<dbReference type="EMBL" id="GBXM01001350">
    <property type="protein sequence ID" value="JAI07228.1"/>
    <property type="molecule type" value="Transcribed_RNA"/>
</dbReference>